<feature type="transmembrane region" description="Helical" evidence="9">
    <location>
        <begin position="204"/>
        <end position="221"/>
    </location>
</feature>
<evidence type="ECO:0000256" key="4">
    <source>
        <dbReference type="ARBA" id="ARBA00022475"/>
    </source>
</evidence>
<dbReference type="Pfam" id="PF00950">
    <property type="entry name" value="ABC-3"/>
    <property type="match status" value="1"/>
</dbReference>
<comment type="similarity">
    <text evidence="2 8">Belongs to the ABC-3 integral membrane protein family.</text>
</comment>
<dbReference type="AlphaFoldDB" id="U4KRG4"/>
<dbReference type="HOGENOM" id="CLU_028808_0_0_14"/>
<organism evidence="10 11">
    <name type="scientific">Alteracholeplasma palmae (strain ATCC 49389 / J233)</name>
    <name type="common">Acholeplasma palmae</name>
    <dbReference type="NCBI Taxonomy" id="1318466"/>
    <lineage>
        <taxon>Bacteria</taxon>
        <taxon>Bacillati</taxon>
        <taxon>Mycoplasmatota</taxon>
        <taxon>Mollicutes</taxon>
        <taxon>Acholeplasmatales</taxon>
        <taxon>Acholeplasmataceae</taxon>
        <taxon>Acholeplasma</taxon>
    </lineage>
</organism>
<keyword evidence="6 9" id="KW-1133">Transmembrane helix</keyword>
<dbReference type="SUPFAM" id="SSF81345">
    <property type="entry name" value="ABC transporter involved in vitamin B12 uptake, BtuC"/>
    <property type="match status" value="1"/>
</dbReference>
<dbReference type="Proteomes" id="UP000032740">
    <property type="component" value="Chromosome"/>
</dbReference>
<gene>
    <name evidence="10" type="ORF">BN85405640</name>
</gene>
<reference evidence="10 11" key="1">
    <citation type="journal article" date="2013" name="J. Mol. Microbiol. Biotechnol.">
        <title>Analysis of the Complete Genomes of Acholeplasma brassicae , A. palmae and A. laidlawii and Their Comparison to the Obligate Parasites from ' Candidatus Phytoplasma'.</title>
        <authorList>
            <person name="Kube M."/>
            <person name="Siewert C."/>
            <person name="Migdoll A.M."/>
            <person name="Duduk B."/>
            <person name="Holz S."/>
            <person name="Rabus R."/>
            <person name="Seemuller E."/>
            <person name="Mitrovic J."/>
            <person name="Muller I."/>
            <person name="Buttner C."/>
            <person name="Reinhardt R."/>
        </authorList>
    </citation>
    <scope>NUCLEOTIDE SEQUENCE [LARGE SCALE GENOMIC DNA]</scope>
    <source>
        <strain evidence="10 11">J233</strain>
    </source>
</reference>
<feature type="transmembrane region" description="Helical" evidence="9">
    <location>
        <begin position="228"/>
        <end position="246"/>
    </location>
</feature>
<feature type="transmembrane region" description="Helical" evidence="9">
    <location>
        <begin position="180"/>
        <end position="198"/>
    </location>
</feature>
<keyword evidence="4" id="KW-1003">Cell membrane</keyword>
<feature type="transmembrane region" description="Helical" evidence="9">
    <location>
        <begin position="141"/>
        <end position="159"/>
    </location>
</feature>
<keyword evidence="7 9" id="KW-0472">Membrane</keyword>
<dbReference type="InterPro" id="IPR037294">
    <property type="entry name" value="ABC_BtuC-like"/>
</dbReference>
<dbReference type="Gene3D" id="1.10.3470.10">
    <property type="entry name" value="ABC transporter involved in vitamin B12 uptake, BtuC"/>
    <property type="match status" value="1"/>
</dbReference>
<feature type="transmembrane region" description="Helical" evidence="9">
    <location>
        <begin position="252"/>
        <end position="270"/>
    </location>
</feature>
<sequence>MFDFITNYTVRTVLIGAVLLGIVSGVLGVFTLLRKQALIGDAISHATLPGVVLAFIFTKQTSLEILLLGAAFASVISMGLIALIKKYSKVKYDASLALILSSFFGFGQLLLSIIRDTAGQDQAKLSKFIFGQAATMSTQDIYILMGVLIIVLVVIVVFWRHLKLYIFNQEYYQSLGFKGYLINILISMMTILVIVSGIQTVGVILMSSLLIAPGVAASQWSDKLKIQVLLAGLFGAIASFIGVLVSTNMATGPSIVVVASIIVILSLLIAPKKGILWKEYKMHQHKKQINQYKELIHIYEEKEINEDKKNGLTLFIEEGYLDYHEGKYSLTPKGKQKVLALLTGEL</sequence>
<dbReference type="GO" id="GO:0055085">
    <property type="term" value="P:transmembrane transport"/>
    <property type="evidence" value="ECO:0007669"/>
    <property type="project" value="InterPro"/>
</dbReference>
<evidence type="ECO:0000256" key="1">
    <source>
        <dbReference type="ARBA" id="ARBA00004651"/>
    </source>
</evidence>
<dbReference type="GO" id="GO:0010043">
    <property type="term" value="P:response to zinc ion"/>
    <property type="evidence" value="ECO:0007669"/>
    <property type="project" value="TreeGrafter"/>
</dbReference>
<evidence type="ECO:0000256" key="2">
    <source>
        <dbReference type="ARBA" id="ARBA00008034"/>
    </source>
</evidence>
<feature type="transmembrane region" description="Helical" evidence="9">
    <location>
        <begin position="63"/>
        <end position="84"/>
    </location>
</feature>
<dbReference type="OrthoDB" id="9798540at2"/>
<dbReference type="PANTHER" id="PTHR30477:SF3">
    <property type="entry name" value="METAL TRANSPORT SYSTEM MEMBRANE PROTEIN CT_069-RELATED"/>
    <property type="match status" value="1"/>
</dbReference>
<dbReference type="STRING" id="1318466.BN85405640"/>
<dbReference type="EMBL" id="FO681347">
    <property type="protein sequence ID" value="CCV64141.1"/>
    <property type="molecule type" value="Genomic_DNA"/>
</dbReference>
<dbReference type="InterPro" id="IPR001626">
    <property type="entry name" value="ABC_TroCD"/>
</dbReference>
<name>U4KRG4_ALTPJ</name>
<dbReference type="RefSeq" id="WP_026657773.1">
    <property type="nucleotide sequence ID" value="NC_022538.1"/>
</dbReference>
<protein>
    <submittedName>
        <fullName evidence="10">Metal ion ABC transporter, permease protein</fullName>
    </submittedName>
</protein>
<evidence type="ECO:0000256" key="9">
    <source>
        <dbReference type="SAM" id="Phobius"/>
    </source>
</evidence>
<dbReference type="GO" id="GO:0043190">
    <property type="term" value="C:ATP-binding cassette (ABC) transporter complex"/>
    <property type="evidence" value="ECO:0007669"/>
    <property type="project" value="InterPro"/>
</dbReference>
<accession>U4KRG4</accession>
<evidence type="ECO:0000313" key="11">
    <source>
        <dbReference type="Proteomes" id="UP000032740"/>
    </source>
</evidence>
<feature type="transmembrane region" description="Helical" evidence="9">
    <location>
        <begin position="12"/>
        <end position="33"/>
    </location>
</feature>
<keyword evidence="3 8" id="KW-0813">Transport</keyword>
<evidence type="ECO:0000313" key="10">
    <source>
        <dbReference type="EMBL" id="CCV64141.1"/>
    </source>
</evidence>
<evidence type="ECO:0000256" key="7">
    <source>
        <dbReference type="ARBA" id="ARBA00023136"/>
    </source>
</evidence>
<evidence type="ECO:0000256" key="5">
    <source>
        <dbReference type="ARBA" id="ARBA00022692"/>
    </source>
</evidence>
<dbReference type="KEGG" id="apal:BN85405640"/>
<evidence type="ECO:0000256" key="6">
    <source>
        <dbReference type="ARBA" id="ARBA00022989"/>
    </source>
</evidence>
<evidence type="ECO:0000256" key="8">
    <source>
        <dbReference type="RuleBase" id="RU003943"/>
    </source>
</evidence>
<proteinExistence type="inferred from homology"/>
<comment type="subcellular location">
    <subcellularLocation>
        <location evidence="1 8">Cell membrane</location>
        <topology evidence="1 8">Multi-pass membrane protein</topology>
    </subcellularLocation>
</comment>
<dbReference type="CDD" id="cd06550">
    <property type="entry name" value="TM_ABC_iron-siderophores_like"/>
    <property type="match status" value="1"/>
</dbReference>
<keyword evidence="11" id="KW-1185">Reference proteome</keyword>
<dbReference type="PANTHER" id="PTHR30477">
    <property type="entry name" value="ABC-TRANSPORTER METAL-BINDING PROTEIN"/>
    <property type="match status" value="1"/>
</dbReference>
<keyword evidence="5 8" id="KW-0812">Transmembrane</keyword>
<feature type="transmembrane region" description="Helical" evidence="9">
    <location>
        <begin position="96"/>
        <end position="114"/>
    </location>
</feature>
<evidence type="ECO:0000256" key="3">
    <source>
        <dbReference type="ARBA" id="ARBA00022448"/>
    </source>
</evidence>